<evidence type="ECO:0000256" key="1">
    <source>
        <dbReference type="ARBA" id="ARBA00008791"/>
    </source>
</evidence>
<dbReference type="SUPFAM" id="SSF52402">
    <property type="entry name" value="Adenine nucleotide alpha hydrolases-like"/>
    <property type="match status" value="2"/>
</dbReference>
<reference evidence="4" key="1">
    <citation type="journal article" date="2014" name="Int. J. Syst. Evol. Microbiol.">
        <title>Complete genome sequence of Corynebacterium casei LMG S-19264T (=DSM 44701T), isolated from a smear-ripened cheese.</title>
        <authorList>
            <consortium name="US DOE Joint Genome Institute (JGI-PGF)"/>
            <person name="Walter F."/>
            <person name="Albersmeier A."/>
            <person name="Kalinowski J."/>
            <person name="Ruckert C."/>
        </authorList>
    </citation>
    <scope>NUCLEOTIDE SEQUENCE</scope>
    <source>
        <strain evidence="4">JCM 1480</strain>
    </source>
</reference>
<feature type="region of interest" description="Disordered" evidence="2">
    <location>
        <begin position="279"/>
        <end position="301"/>
    </location>
</feature>
<comment type="similarity">
    <text evidence="1">Belongs to the universal stress protein A family.</text>
</comment>
<protein>
    <recommendedName>
        <fullName evidence="3">UspA domain-containing protein</fullName>
    </recommendedName>
</protein>
<dbReference type="Proteomes" id="UP000648535">
    <property type="component" value="Unassembled WGS sequence"/>
</dbReference>
<evidence type="ECO:0000259" key="3">
    <source>
        <dbReference type="Pfam" id="PF00582"/>
    </source>
</evidence>
<name>A0A8H9G718_9MICO</name>
<dbReference type="EMBL" id="BMOI01000001">
    <property type="protein sequence ID" value="GGK89337.1"/>
    <property type="molecule type" value="Genomic_DNA"/>
</dbReference>
<evidence type="ECO:0000313" key="5">
    <source>
        <dbReference type="Proteomes" id="UP000648535"/>
    </source>
</evidence>
<evidence type="ECO:0000256" key="2">
    <source>
        <dbReference type="SAM" id="MobiDB-lite"/>
    </source>
</evidence>
<proteinExistence type="inferred from homology"/>
<dbReference type="Gene3D" id="3.40.50.620">
    <property type="entry name" value="HUPs"/>
    <property type="match status" value="2"/>
</dbReference>
<organism evidence="4 5">
    <name type="scientific">Curtobacterium luteum</name>
    <dbReference type="NCBI Taxonomy" id="33881"/>
    <lineage>
        <taxon>Bacteria</taxon>
        <taxon>Bacillati</taxon>
        <taxon>Actinomycetota</taxon>
        <taxon>Actinomycetes</taxon>
        <taxon>Micrococcales</taxon>
        <taxon>Microbacteriaceae</taxon>
        <taxon>Curtobacterium</taxon>
    </lineage>
</organism>
<dbReference type="AlphaFoldDB" id="A0A8H9G718"/>
<gene>
    <name evidence="4" type="ORF">GCM10009769_04180</name>
</gene>
<evidence type="ECO:0000313" key="4">
    <source>
        <dbReference type="EMBL" id="GGK89337.1"/>
    </source>
</evidence>
<sequence length="301" mass="32060">MDERWSTVTLAADAAKPHEQALRWIADHAGSGIERLRVIGVDPALEGRVGPDGRRVADAVAEAARTALPDVEVEIARHAGSFANALVAESDAGDLLVVGSWRSRRGSTLGNGPARVAERAAVPTVVVPDGPHPIDGDVVLAVEEPLDERAVAIAVDEAERRHRRLTVLRAWEMPVLTRTGLTDFAEDPMRWRTRNAELLERVTAELRRRHPALRIHPLLVEGHPGHAIAAHSRTASLVVLGRGHVHALSGSVLHDVLRESVSPVCVVPPTAHGATAPVEAAKDRTAAADAEAGLADREATG</sequence>
<dbReference type="InterPro" id="IPR014729">
    <property type="entry name" value="Rossmann-like_a/b/a_fold"/>
</dbReference>
<comment type="caution">
    <text evidence="4">The sequence shown here is derived from an EMBL/GenBank/DDBJ whole genome shotgun (WGS) entry which is preliminary data.</text>
</comment>
<feature type="domain" description="UspA" evidence="3">
    <location>
        <begin position="138"/>
        <end position="268"/>
    </location>
</feature>
<dbReference type="PANTHER" id="PTHR46268:SF6">
    <property type="entry name" value="UNIVERSAL STRESS PROTEIN UP12"/>
    <property type="match status" value="1"/>
</dbReference>
<dbReference type="InterPro" id="IPR006016">
    <property type="entry name" value="UspA"/>
</dbReference>
<reference evidence="4" key="2">
    <citation type="submission" date="2020-09" db="EMBL/GenBank/DDBJ databases">
        <authorList>
            <person name="Sun Q."/>
            <person name="Ohkuma M."/>
        </authorList>
    </citation>
    <scope>NUCLEOTIDE SEQUENCE</scope>
    <source>
        <strain evidence="4">JCM 1480</strain>
    </source>
</reference>
<dbReference type="Pfam" id="PF00582">
    <property type="entry name" value="Usp"/>
    <property type="match status" value="1"/>
</dbReference>
<dbReference type="PANTHER" id="PTHR46268">
    <property type="entry name" value="STRESS RESPONSE PROTEIN NHAX"/>
    <property type="match status" value="1"/>
</dbReference>
<accession>A0A8H9G718</accession>